<dbReference type="InterPro" id="IPR000835">
    <property type="entry name" value="HTH_MarR-typ"/>
</dbReference>
<name>S3ZMD4_9ACTN</name>
<evidence type="ECO:0000259" key="2">
    <source>
        <dbReference type="PROSITE" id="PS50995"/>
    </source>
</evidence>
<accession>S3ZMD4</accession>
<dbReference type="InterPro" id="IPR039422">
    <property type="entry name" value="MarR/SlyA-like"/>
</dbReference>
<dbReference type="SMART" id="SM00347">
    <property type="entry name" value="HTH_MARR"/>
    <property type="match status" value="1"/>
</dbReference>
<dbReference type="InterPro" id="IPR036388">
    <property type="entry name" value="WH-like_DNA-bd_sf"/>
</dbReference>
<dbReference type="PANTHER" id="PTHR33164">
    <property type="entry name" value="TRANSCRIPTIONAL REGULATOR, MARR FAMILY"/>
    <property type="match status" value="1"/>
</dbReference>
<feature type="domain" description="HTH marR-type" evidence="2">
    <location>
        <begin position="5"/>
        <end position="136"/>
    </location>
</feature>
<dbReference type="OrthoDB" id="4323829at2"/>
<comment type="caution">
    <text evidence="3">The sequence shown here is derived from an EMBL/GenBank/DDBJ whole genome shotgun (WGS) entry which is preliminary data.</text>
</comment>
<dbReference type="Gene3D" id="1.10.10.10">
    <property type="entry name" value="Winged helix-like DNA-binding domain superfamily/Winged helix DNA-binding domain"/>
    <property type="match status" value="1"/>
</dbReference>
<dbReference type="GO" id="GO:0006950">
    <property type="term" value="P:response to stress"/>
    <property type="evidence" value="ECO:0007669"/>
    <property type="project" value="TreeGrafter"/>
</dbReference>
<dbReference type="PANTHER" id="PTHR33164:SF43">
    <property type="entry name" value="HTH-TYPE TRANSCRIPTIONAL REPRESSOR YETL"/>
    <property type="match status" value="1"/>
</dbReference>
<dbReference type="PROSITE" id="PS50995">
    <property type="entry name" value="HTH_MARR_2"/>
    <property type="match status" value="1"/>
</dbReference>
<organism evidence="3 4">
    <name type="scientific">Streptomyces aurantiacus JA 4570</name>
    <dbReference type="NCBI Taxonomy" id="1286094"/>
    <lineage>
        <taxon>Bacteria</taxon>
        <taxon>Bacillati</taxon>
        <taxon>Actinomycetota</taxon>
        <taxon>Actinomycetes</taxon>
        <taxon>Kitasatosporales</taxon>
        <taxon>Streptomycetaceae</taxon>
        <taxon>Streptomyces</taxon>
        <taxon>Streptomyces aurantiacus group</taxon>
    </lineage>
</organism>
<evidence type="ECO:0000313" key="3">
    <source>
        <dbReference type="EMBL" id="EPH44676.1"/>
    </source>
</evidence>
<dbReference type="GO" id="GO:0003700">
    <property type="term" value="F:DNA-binding transcription factor activity"/>
    <property type="evidence" value="ECO:0007669"/>
    <property type="project" value="InterPro"/>
</dbReference>
<sequence length="209" mass="21838">MHDAESRTANLLGATALALSDLLLSGVGAAAGTSGSGAAALVVLAGDPDLSVTELGRRVGLTQSAAARMVDGLERQGLVRRTSTRGRAVAVRPTEAGTAAARRLLAARGDALGAALRHLGRDERAQLDLLLGKLLTGLCRLPGDAERLCRLCDRDVCVRDRATCPVGQADRDRRARSERGARDEQGARGERSARGKRGARDERGDPDDG</sequence>
<dbReference type="AlphaFoldDB" id="S3ZMD4"/>
<keyword evidence="4" id="KW-1185">Reference proteome</keyword>
<proteinExistence type="predicted"/>
<feature type="region of interest" description="Disordered" evidence="1">
    <location>
        <begin position="168"/>
        <end position="209"/>
    </location>
</feature>
<dbReference type="PATRIC" id="fig|1286094.4.peg.2211"/>
<dbReference type="SUPFAM" id="SSF46785">
    <property type="entry name" value="Winged helix' DNA-binding domain"/>
    <property type="match status" value="1"/>
</dbReference>
<dbReference type="Pfam" id="PF12802">
    <property type="entry name" value="MarR_2"/>
    <property type="match status" value="1"/>
</dbReference>
<dbReference type="InterPro" id="IPR036390">
    <property type="entry name" value="WH_DNA-bd_sf"/>
</dbReference>
<dbReference type="PRINTS" id="PR00598">
    <property type="entry name" value="HTHMARR"/>
</dbReference>
<dbReference type="Proteomes" id="UP000014629">
    <property type="component" value="Unassembled WGS sequence"/>
</dbReference>
<evidence type="ECO:0000313" key="4">
    <source>
        <dbReference type="Proteomes" id="UP000014629"/>
    </source>
</evidence>
<evidence type="ECO:0000256" key="1">
    <source>
        <dbReference type="SAM" id="MobiDB-lite"/>
    </source>
</evidence>
<feature type="compositionally biased region" description="Basic and acidic residues" evidence="1">
    <location>
        <begin position="169"/>
        <end position="203"/>
    </location>
</feature>
<protein>
    <recommendedName>
        <fullName evidence="2">HTH marR-type domain-containing protein</fullName>
    </recommendedName>
</protein>
<dbReference type="RefSeq" id="WP_016640363.1">
    <property type="nucleotide sequence ID" value="NZ_AOPZ01000078.1"/>
</dbReference>
<reference evidence="3 4" key="1">
    <citation type="submission" date="2013-02" db="EMBL/GenBank/DDBJ databases">
        <title>Draft Genome Sequence of Streptomyces aurantiacus, Which Produces Setomimycin.</title>
        <authorList>
            <person name="Gruening B.A."/>
            <person name="Praeg A."/>
            <person name="Erxleben A."/>
            <person name="Guenther S."/>
            <person name="Mueller M."/>
        </authorList>
    </citation>
    <scope>NUCLEOTIDE SEQUENCE [LARGE SCALE GENOMIC DNA]</scope>
    <source>
        <strain evidence="3 4">JA 4570</strain>
    </source>
</reference>
<gene>
    <name evidence="3" type="ORF">STRAU_2234</name>
</gene>
<dbReference type="EMBL" id="AOPZ01000078">
    <property type="protein sequence ID" value="EPH44676.1"/>
    <property type="molecule type" value="Genomic_DNA"/>
</dbReference>